<comment type="caution">
    <text evidence="3">The sequence shown here is derived from an EMBL/GenBank/DDBJ whole genome shotgun (WGS) entry which is preliminary data.</text>
</comment>
<evidence type="ECO:0000256" key="2">
    <source>
        <dbReference type="SAM" id="Phobius"/>
    </source>
</evidence>
<keyword evidence="2" id="KW-0472">Membrane</keyword>
<feature type="region of interest" description="Disordered" evidence="1">
    <location>
        <begin position="1"/>
        <end position="24"/>
    </location>
</feature>
<accession>A0ABR4B0P0</accession>
<gene>
    <name evidence="3" type="ORF">ABVK25_008337</name>
</gene>
<organism evidence="3 4">
    <name type="scientific">Lepraria finkii</name>
    <dbReference type="NCBI Taxonomy" id="1340010"/>
    <lineage>
        <taxon>Eukaryota</taxon>
        <taxon>Fungi</taxon>
        <taxon>Dikarya</taxon>
        <taxon>Ascomycota</taxon>
        <taxon>Pezizomycotina</taxon>
        <taxon>Lecanoromycetes</taxon>
        <taxon>OSLEUM clade</taxon>
        <taxon>Lecanoromycetidae</taxon>
        <taxon>Lecanorales</taxon>
        <taxon>Lecanorineae</taxon>
        <taxon>Stereocaulaceae</taxon>
        <taxon>Lepraria</taxon>
    </lineage>
</organism>
<reference evidence="3 4" key="1">
    <citation type="submission" date="2024-09" db="EMBL/GenBank/DDBJ databases">
        <title>Rethinking Asexuality: The Enigmatic Case of Functional Sexual Genes in Lepraria (Stereocaulaceae).</title>
        <authorList>
            <person name="Doellman M."/>
            <person name="Sun Y."/>
            <person name="Barcenas-Pena A."/>
            <person name="Lumbsch H.T."/>
            <person name="Grewe F."/>
        </authorList>
    </citation>
    <scope>NUCLEOTIDE SEQUENCE [LARGE SCALE GENOMIC DNA]</scope>
    <source>
        <strain evidence="3 4">Grewe 0041</strain>
    </source>
</reference>
<dbReference type="EMBL" id="JBHFEH010000035">
    <property type="protein sequence ID" value="KAL2051470.1"/>
    <property type="molecule type" value="Genomic_DNA"/>
</dbReference>
<evidence type="ECO:0000313" key="4">
    <source>
        <dbReference type="Proteomes" id="UP001590951"/>
    </source>
</evidence>
<protein>
    <submittedName>
        <fullName evidence="3">Uncharacterized protein</fullName>
    </submittedName>
</protein>
<feature type="transmembrane region" description="Helical" evidence="2">
    <location>
        <begin position="86"/>
        <end position="105"/>
    </location>
</feature>
<evidence type="ECO:0000256" key="1">
    <source>
        <dbReference type="SAM" id="MobiDB-lite"/>
    </source>
</evidence>
<name>A0ABR4B0P0_9LECA</name>
<keyword evidence="2" id="KW-1133">Transmembrane helix</keyword>
<evidence type="ECO:0000313" key="3">
    <source>
        <dbReference type="EMBL" id="KAL2051470.1"/>
    </source>
</evidence>
<keyword evidence="2" id="KW-0812">Transmembrane</keyword>
<keyword evidence="4" id="KW-1185">Reference proteome</keyword>
<sequence length="111" mass="12780">MLVEKPSKASSTLDRGGRRNKRSPSLSRALFIKGGSRMMTWMHLRRVTEGSKNLYIIVLKRLMALRIYKSARYRCTYASISWPPTVLAYLSAITILLCITDYYSAEPDYRP</sequence>
<proteinExistence type="predicted"/>
<dbReference type="Proteomes" id="UP001590951">
    <property type="component" value="Unassembled WGS sequence"/>
</dbReference>